<dbReference type="Proteomes" id="UP000222788">
    <property type="component" value="Unassembled WGS sequence"/>
</dbReference>
<comment type="caution">
    <text evidence="2">The sequence shown here is derived from an EMBL/GenBank/DDBJ whole genome shotgun (WGS) entry which is preliminary data.</text>
</comment>
<proteinExistence type="predicted"/>
<dbReference type="EMBL" id="APWK03000012">
    <property type="protein sequence ID" value="PHH55340.1"/>
    <property type="molecule type" value="Genomic_DNA"/>
</dbReference>
<reference evidence="2 3" key="1">
    <citation type="journal article" date="2013" name="Fungal Biol.">
        <title>Analysis of microsatellite markers in the genome of the plant pathogen Ceratocystis fimbriata.</title>
        <authorList>
            <person name="Simpson M.C."/>
            <person name="Wilken P.M."/>
            <person name="Coetzee M.P."/>
            <person name="Wingfield M.J."/>
            <person name="Wingfield B.D."/>
        </authorList>
    </citation>
    <scope>NUCLEOTIDE SEQUENCE [LARGE SCALE GENOMIC DNA]</scope>
    <source>
        <strain evidence="2 3">CBS 114723</strain>
    </source>
</reference>
<protein>
    <submittedName>
        <fullName evidence="2">Uncharacterized protein</fullName>
    </submittedName>
</protein>
<dbReference type="AlphaFoldDB" id="A0A2C5XGP6"/>
<evidence type="ECO:0000313" key="2">
    <source>
        <dbReference type="EMBL" id="PHH55340.1"/>
    </source>
</evidence>
<evidence type="ECO:0000313" key="3">
    <source>
        <dbReference type="Proteomes" id="UP000222788"/>
    </source>
</evidence>
<keyword evidence="3" id="KW-1185">Reference proteome</keyword>
<reference evidence="2 3" key="2">
    <citation type="journal article" date="2013" name="IMA Fungus">
        <title>IMA Genome-F 1: Ceratocystis fimbriata: Draft nuclear genome sequence for the plant pathogen, Ceratocystis fimbriata.</title>
        <authorList>
            <person name="Wilken P.M."/>
            <person name="Steenkamp E.T."/>
            <person name="Wingfield M.J."/>
            <person name="de Beer Z.W."/>
            <person name="Wingfield B.D."/>
        </authorList>
    </citation>
    <scope>NUCLEOTIDE SEQUENCE [LARGE SCALE GENOMIC DNA]</scope>
    <source>
        <strain evidence="2 3">CBS 114723</strain>
    </source>
</reference>
<evidence type="ECO:0000256" key="1">
    <source>
        <dbReference type="SAM" id="MobiDB-lite"/>
    </source>
</evidence>
<feature type="compositionally biased region" description="Polar residues" evidence="1">
    <location>
        <begin position="1"/>
        <end position="12"/>
    </location>
</feature>
<organism evidence="2 3">
    <name type="scientific">Ceratocystis fimbriata CBS 114723</name>
    <dbReference type="NCBI Taxonomy" id="1035309"/>
    <lineage>
        <taxon>Eukaryota</taxon>
        <taxon>Fungi</taxon>
        <taxon>Dikarya</taxon>
        <taxon>Ascomycota</taxon>
        <taxon>Pezizomycotina</taxon>
        <taxon>Sordariomycetes</taxon>
        <taxon>Hypocreomycetidae</taxon>
        <taxon>Microascales</taxon>
        <taxon>Ceratocystidaceae</taxon>
        <taxon>Ceratocystis</taxon>
    </lineage>
</organism>
<dbReference type="OrthoDB" id="3513895at2759"/>
<sequence>MSPCSSQPTKKQGMTLLPPEAMKRSSQNPSYTVSPIDRSEVKFILPRSRQATHTITTITHMNLIQTAQPFLEPAILEDKWREAQEAKNKNAKSASD</sequence>
<gene>
    <name evidence="2" type="ORF">CFIMG_001030RA</name>
</gene>
<feature type="region of interest" description="Disordered" evidence="1">
    <location>
        <begin position="1"/>
        <end position="33"/>
    </location>
</feature>
<feature type="compositionally biased region" description="Polar residues" evidence="1">
    <location>
        <begin position="24"/>
        <end position="33"/>
    </location>
</feature>
<name>A0A2C5XGP6_9PEZI</name>
<accession>A0A2C5XGP6</accession>